<accession>A0ABS5LDP2</accession>
<dbReference type="Proteomes" id="UP000682403">
    <property type="component" value="Unassembled WGS sequence"/>
</dbReference>
<evidence type="ECO:0000313" key="3">
    <source>
        <dbReference type="EMBL" id="MBS2968827.1"/>
    </source>
</evidence>
<name>A0ABS5LDP2_9BACI</name>
<reference evidence="3 4" key="1">
    <citation type="submission" date="2021-04" db="EMBL/GenBank/DDBJ databases">
        <title>Metabacillus sp. strain KIGAM252 whole genome sequence.</title>
        <authorList>
            <person name="Seo M.-J."/>
            <person name="Cho E.-S."/>
            <person name="Hwang C.Y."/>
            <person name="Yoon D.J."/>
        </authorList>
    </citation>
    <scope>NUCLEOTIDE SEQUENCE [LARGE SCALE GENOMIC DNA]</scope>
    <source>
        <strain evidence="3 4">KIGAM252</strain>
    </source>
</reference>
<feature type="region of interest" description="Disordered" evidence="1">
    <location>
        <begin position="158"/>
        <end position="203"/>
    </location>
</feature>
<dbReference type="PROSITE" id="PS51257">
    <property type="entry name" value="PROKAR_LIPOPROTEIN"/>
    <property type="match status" value="1"/>
</dbReference>
<dbReference type="InterPro" id="IPR019076">
    <property type="entry name" value="Spore_lipoprot_YhcN/YlaJ-like"/>
</dbReference>
<evidence type="ECO:0000313" key="4">
    <source>
        <dbReference type="Proteomes" id="UP000682403"/>
    </source>
</evidence>
<dbReference type="Pfam" id="PF09580">
    <property type="entry name" value="Spore_YhcN_YlaJ"/>
    <property type="match status" value="1"/>
</dbReference>
<organism evidence="3 4">
    <name type="scientific">Metabacillus flavus</name>
    <dbReference type="NCBI Taxonomy" id="2823519"/>
    <lineage>
        <taxon>Bacteria</taxon>
        <taxon>Bacillati</taxon>
        <taxon>Bacillota</taxon>
        <taxon>Bacilli</taxon>
        <taxon>Bacillales</taxon>
        <taxon>Bacillaceae</taxon>
        <taxon>Metabacillus</taxon>
    </lineage>
</organism>
<sequence>MLRSLLFFVFSCLFMLTACSANENSQGETSTDYKSKPITVKNSIERPVDRKTGQQISKHLVEIANRVPDVNDATAVVLGKYAIVGIDVESELDRSKVESVKYSVTESLKNDPYGANAVVVADADTNQRIRHLAKEIQQGRPIGGLLDELAAIVGRVMPDVPNDTMDNQEKEPTEQDNDQLPKNQQDELDKHQNDESNKELKKN</sequence>
<dbReference type="NCBIfam" id="TIGR02898">
    <property type="entry name" value="spore_YhcN_YlaJ"/>
    <property type="match status" value="1"/>
</dbReference>
<comment type="caution">
    <text evidence="3">The sequence shown here is derived from an EMBL/GenBank/DDBJ whole genome shotgun (WGS) entry which is preliminary data.</text>
</comment>
<feature type="signal peptide" evidence="2">
    <location>
        <begin position="1"/>
        <end position="20"/>
    </location>
</feature>
<keyword evidence="3" id="KW-0449">Lipoprotein</keyword>
<evidence type="ECO:0000256" key="1">
    <source>
        <dbReference type="SAM" id="MobiDB-lite"/>
    </source>
</evidence>
<dbReference type="InterPro" id="IPR014247">
    <property type="entry name" value="Spore_lipoprot_YhcN/YlaJ"/>
</dbReference>
<gene>
    <name evidence="3" type="ORF">J9317_08660</name>
</gene>
<keyword evidence="2" id="KW-0732">Signal</keyword>
<dbReference type="EMBL" id="JAGVRK010000001">
    <property type="protein sequence ID" value="MBS2968827.1"/>
    <property type="molecule type" value="Genomic_DNA"/>
</dbReference>
<feature type="compositionally biased region" description="Basic and acidic residues" evidence="1">
    <location>
        <begin position="184"/>
        <end position="203"/>
    </location>
</feature>
<protein>
    <submittedName>
        <fullName evidence="3">YhcN/YlaJ family sporulation lipoprotein</fullName>
    </submittedName>
</protein>
<proteinExistence type="predicted"/>
<dbReference type="RefSeq" id="WP_211557913.1">
    <property type="nucleotide sequence ID" value="NZ_JAGVRK010000001.1"/>
</dbReference>
<feature type="chain" id="PRO_5045720081" evidence="2">
    <location>
        <begin position="21"/>
        <end position="203"/>
    </location>
</feature>
<keyword evidence="4" id="KW-1185">Reference proteome</keyword>
<evidence type="ECO:0000256" key="2">
    <source>
        <dbReference type="SAM" id="SignalP"/>
    </source>
</evidence>